<feature type="compositionally biased region" description="Basic and acidic residues" evidence="1">
    <location>
        <begin position="165"/>
        <end position="183"/>
    </location>
</feature>
<dbReference type="Pfam" id="PF19876">
    <property type="entry name" value="DUF6349"/>
    <property type="match status" value="1"/>
</dbReference>
<dbReference type="EMBL" id="BAAALF010000211">
    <property type="protein sequence ID" value="GAA1270644.1"/>
    <property type="molecule type" value="Genomic_DNA"/>
</dbReference>
<evidence type="ECO:0000313" key="3">
    <source>
        <dbReference type="Proteomes" id="UP001500037"/>
    </source>
</evidence>
<dbReference type="RefSeq" id="WP_344446100.1">
    <property type="nucleotide sequence ID" value="NZ_BAAALF010000211.1"/>
</dbReference>
<gene>
    <name evidence="2" type="ORF">GCM10009665_68710</name>
</gene>
<organism evidence="2 3">
    <name type="scientific">Kitasatospora nipponensis</name>
    <dbReference type="NCBI Taxonomy" id="258049"/>
    <lineage>
        <taxon>Bacteria</taxon>
        <taxon>Bacillati</taxon>
        <taxon>Actinomycetota</taxon>
        <taxon>Actinomycetes</taxon>
        <taxon>Kitasatosporales</taxon>
        <taxon>Streptomycetaceae</taxon>
        <taxon>Kitasatospora</taxon>
    </lineage>
</organism>
<feature type="region of interest" description="Disordered" evidence="1">
    <location>
        <begin position="163"/>
        <end position="201"/>
    </location>
</feature>
<dbReference type="Proteomes" id="UP001500037">
    <property type="component" value="Unassembled WGS sequence"/>
</dbReference>
<evidence type="ECO:0000313" key="2">
    <source>
        <dbReference type="EMBL" id="GAA1270644.1"/>
    </source>
</evidence>
<accession>A0ABN1WX74</accession>
<reference evidence="2 3" key="1">
    <citation type="journal article" date="2019" name="Int. J. Syst. Evol. Microbiol.">
        <title>The Global Catalogue of Microorganisms (GCM) 10K type strain sequencing project: providing services to taxonomists for standard genome sequencing and annotation.</title>
        <authorList>
            <consortium name="The Broad Institute Genomics Platform"/>
            <consortium name="The Broad Institute Genome Sequencing Center for Infectious Disease"/>
            <person name="Wu L."/>
            <person name="Ma J."/>
        </authorList>
    </citation>
    <scope>NUCLEOTIDE SEQUENCE [LARGE SCALE GENOMIC DNA]</scope>
    <source>
        <strain evidence="2 3">JCM 13004</strain>
    </source>
</reference>
<feature type="region of interest" description="Disordered" evidence="1">
    <location>
        <begin position="1"/>
        <end position="47"/>
    </location>
</feature>
<dbReference type="InterPro" id="IPR045930">
    <property type="entry name" value="DUF6349"/>
</dbReference>
<protein>
    <submittedName>
        <fullName evidence="2">Uncharacterized protein</fullName>
    </submittedName>
</protein>
<feature type="compositionally biased region" description="Polar residues" evidence="1">
    <location>
        <begin position="1"/>
        <end position="18"/>
    </location>
</feature>
<comment type="caution">
    <text evidence="2">The sequence shown here is derived from an EMBL/GenBank/DDBJ whole genome shotgun (WGS) entry which is preliminary data.</text>
</comment>
<evidence type="ECO:0000256" key="1">
    <source>
        <dbReference type="SAM" id="MobiDB-lite"/>
    </source>
</evidence>
<sequence length="201" mass="22918">MTTTTARPTGAQGRQTNYWRVRNGRTPEPTDSAPQMWHIRHGHPGGEYSDLGHELDPPEHHTPTLLTRSRRTGRREEEEFRGGCLACGWEGPVHHGAGYGDGDNQAVEDAHDHAFPGWRELPPLTTAEDRWALPRDRGRWAQLTSRYPPGWLDRGAPLVAWNRHRREEHAPPHRGRPRYELRVARPPAKPRTSPANQEALF</sequence>
<keyword evidence="3" id="KW-1185">Reference proteome</keyword>
<proteinExistence type="predicted"/>
<name>A0ABN1WX74_9ACTN</name>